<dbReference type="SMART" id="SM00663">
    <property type="entry name" value="RPOLA_N"/>
    <property type="match status" value="1"/>
</dbReference>
<dbReference type="CDD" id="cd01609">
    <property type="entry name" value="RNAP_beta'_N"/>
    <property type="match status" value="1"/>
</dbReference>
<dbReference type="InterPro" id="IPR042102">
    <property type="entry name" value="RNA_pol_Rpb1_3_sf"/>
</dbReference>
<keyword evidence="3 7" id="KW-0548">Nucleotidyltransferase</keyword>
<evidence type="ECO:0000256" key="6">
    <source>
        <dbReference type="ARBA" id="ARBA00048552"/>
    </source>
</evidence>
<evidence type="ECO:0000256" key="8">
    <source>
        <dbReference type="RuleBase" id="RU004279"/>
    </source>
</evidence>
<feature type="domain" description="RNA polymerase N-terminal" evidence="9">
    <location>
        <begin position="230"/>
        <end position="509"/>
    </location>
</feature>
<dbReference type="EC" id="2.7.7.6" evidence="7"/>
<dbReference type="GO" id="GO:0008270">
    <property type="term" value="F:zinc ion binding"/>
    <property type="evidence" value="ECO:0007669"/>
    <property type="project" value="UniProtKB-UniRule"/>
</dbReference>
<feature type="binding site" evidence="7">
    <location>
        <position position="1025"/>
    </location>
    <ligand>
        <name>Zn(2+)</name>
        <dbReference type="ChEBI" id="CHEBI:29105"/>
        <label>2</label>
    </ligand>
</feature>
<reference evidence="10 11" key="1">
    <citation type="submission" date="2018-05" db="EMBL/GenBank/DDBJ databases">
        <title>A metagenomic window into the 2 km-deep terrestrial subsurface aquifer revealed taxonomically and functionally diverse microbial community comprising novel uncultured bacterial lineages.</title>
        <authorList>
            <person name="Kadnikov V.V."/>
            <person name="Mardanov A.V."/>
            <person name="Beletsky A.V."/>
            <person name="Banks D."/>
            <person name="Pimenov N.V."/>
            <person name="Frank Y.A."/>
            <person name="Karnachuk O.V."/>
            <person name="Ravin N.V."/>
        </authorList>
    </citation>
    <scope>NUCLEOTIDE SEQUENCE [LARGE SCALE GENOMIC DNA]</scope>
    <source>
        <strain evidence="10">BY5</strain>
    </source>
</reference>
<dbReference type="InterPro" id="IPR038120">
    <property type="entry name" value="Rpb1_funnel_sf"/>
</dbReference>
<dbReference type="Gene3D" id="2.40.50.100">
    <property type="match status" value="4"/>
</dbReference>
<dbReference type="SUPFAM" id="SSF51246">
    <property type="entry name" value="Rudiment single hybrid motif"/>
    <property type="match status" value="1"/>
</dbReference>
<feature type="binding site" evidence="7">
    <location>
        <position position="457"/>
    </location>
    <ligand>
        <name>Mg(2+)</name>
        <dbReference type="ChEBI" id="CHEBI:18420"/>
    </ligand>
</feature>
<dbReference type="GO" id="GO:0000428">
    <property type="term" value="C:DNA-directed RNA polymerase complex"/>
    <property type="evidence" value="ECO:0007669"/>
    <property type="project" value="UniProtKB-KW"/>
</dbReference>
<dbReference type="Gene3D" id="1.10.40.90">
    <property type="match status" value="1"/>
</dbReference>
<dbReference type="InterPro" id="IPR045867">
    <property type="entry name" value="DNA-dir_RpoC_beta_prime"/>
</dbReference>
<comment type="cofactor">
    <cofactor evidence="7">
        <name>Zn(2+)</name>
        <dbReference type="ChEBI" id="CHEBI:29105"/>
    </cofactor>
    <text evidence="7">Binds 2 Zn(2+) ions per subunit.</text>
</comment>
<dbReference type="Pfam" id="PF05000">
    <property type="entry name" value="RNA_pol_Rpb1_4"/>
    <property type="match status" value="1"/>
</dbReference>
<dbReference type="Pfam" id="PF04997">
    <property type="entry name" value="RNA_pol_Rpb1_1"/>
    <property type="match status" value="1"/>
</dbReference>
<evidence type="ECO:0000256" key="4">
    <source>
        <dbReference type="ARBA" id="ARBA00022723"/>
    </source>
</evidence>
<keyword evidence="5 7" id="KW-0804">Transcription</keyword>
<evidence type="ECO:0000256" key="5">
    <source>
        <dbReference type="ARBA" id="ARBA00023163"/>
    </source>
</evidence>
<feature type="binding site" evidence="7">
    <location>
        <position position="1018"/>
    </location>
    <ligand>
        <name>Zn(2+)</name>
        <dbReference type="ChEBI" id="CHEBI:29105"/>
        <label>2</label>
    </ligand>
</feature>
<feature type="binding site" evidence="7">
    <location>
        <position position="873"/>
    </location>
    <ligand>
        <name>Zn(2+)</name>
        <dbReference type="ChEBI" id="CHEBI:29105"/>
        <label>2</label>
    </ligand>
</feature>
<dbReference type="Pfam" id="PF00623">
    <property type="entry name" value="RNA_pol_Rpb1_2"/>
    <property type="match status" value="1"/>
</dbReference>
<dbReference type="NCBIfam" id="TIGR02386">
    <property type="entry name" value="rpoC_TIGR"/>
    <property type="match status" value="1"/>
</dbReference>
<dbReference type="GO" id="GO:0000287">
    <property type="term" value="F:magnesium ion binding"/>
    <property type="evidence" value="ECO:0007669"/>
    <property type="project" value="UniProtKB-UniRule"/>
</dbReference>
<dbReference type="GO" id="GO:0006351">
    <property type="term" value="P:DNA-templated transcription"/>
    <property type="evidence" value="ECO:0007669"/>
    <property type="project" value="UniProtKB-UniRule"/>
</dbReference>
<feature type="binding site" evidence="7">
    <location>
        <position position="62"/>
    </location>
    <ligand>
        <name>Zn(2+)</name>
        <dbReference type="ChEBI" id="CHEBI:29105"/>
        <label>1</label>
    </ligand>
</feature>
<feature type="binding site" evidence="7">
    <location>
        <position position="459"/>
    </location>
    <ligand>
        <name>Mg(2+)</name>
        <dbReference type="ChEBI" id="CHEBI:18420"/>
    </ligand>
</feature>
<dbReference type="InterPro" id="IPR006592">
    <property type="entry name" value="RNA_pol_N"/>
</dbReference>
<feature type="binding site" evidence="7">
    <location>
        <position position="75"/>
    </location>
    <ligand>
        <name>Zn(2+)</name>
        <dbReference type="ChEBI" id="CHEBI:29105"/>
        <label>1</label>
    </ligand>
</feature>
<dbReference type="Gene3D" id="1.10.274.100">
    <property type="entry name" value="RNA polymerase Rpb1, domain 3"/>
    <property type="match status" value="1"/>
</dbReference>
<dbReference type="Gene3D" id="1.10.150.390">
    <property type="match status" value="1"/>
</dbReference>
<keyword evidence="7" id="KW-0460">Magnesium</keyword>
<sequence>MLDMDKFDAIQISIASPEKIRSWSYGEVKKPETINYRTHKPERDGLFCERIFGPQKDWECFCGKYKSIRYRGIICERCNVEITKASVRRERMGHIQLVTPVVHIWYSKGSPNYIALLLDISARDLEKVLYFQSYIVIDPGNLPLSKKQLLPEEGTGGEMGYRELREKYGDMFVAKMGAEAIKDLLAEIDLKKLEAELAAQLRTATGTRRAHLLKRMELVKWFVSSISRPEWMVLDVIPVIPPDLRPMVQLDGGRFATSDLNDLYRRVINRNNRLKRLIKLQAPDIIIKNEKRMLQEAVNALIDNGRRGKLVTGPNNRPLKSLTDMLKGKQGRFRQNLLGKRVDYSGRSVIVVGPTLKLHQAGLPKKMALELFKPFVMHRLVAKGIAHNIKSAKKMIEREKFEVWDVLEEVIRHHPILLNRAPTLHRLGIQAFEPILIEGKAIQIHPLVCTAYNADFDGDQMAVHVPLLLDAQVEARMLMLSSNNILKPADGRPICHPTQDMTIGLFYLTIEKQEGEDYPVLDLKLDKGATWEKLLLDPGRPFDFKLADEVTDPQGHVVLDRGVVFDSPEVVDKLKKAKVTEIAVYKPPVFMNVAEAVNAANTGQFHLQFPIYIHRSAFPAAKVASVLPPEDPTNRRTQYLRTTIGRLIFNDALPPEFPYQNLQVRKETVSSLIKKLFTQYPLDVVGVTLDKTKELGFRYATLSGLTISMVDMVDPPKKKEILERADKNALKVKERWERGEINREERKQAEINIWTKATEDVSDDLLEVFESDARKGEFNPVYMMAFSGARGNMQQIRQLAAMRGLMSNPKGDILSFPIKSNFREGLNQAEYFISTYGARKGLVDTALRTADSGYLTRRLVDVAQDVVITVADCKTVHGIDIYPIRQSRTSNNILVDDIVVPLRYRLAGRVLAKDVVHPLTGENVSISVDGQTIKLVAGLYCTDEIAAEVENIAEIMVPADQLKPGMIIGEQLIDPKTNRVILRPDRALNEHVIDRILEAQIPEIKVRMVITIRSPLTCRAKSGICRACYGADLSTGFPVDIGEAVGIIAAQSIGEPGTQLTMRTFHLGGVALAQRSFVKARTAGVVRFDNLRLAKIHDRTKFEIGSGTETFDKSEFGANLREVVVGGHVVIEGKGGRKDRVHIPVGADMKVKDGEKVSPGKPLAEYNPNYVVSGYTGEVIFDRIEQKDGMVVSEVGIIQIATQEFDQVKKEFIIEEYKIPQGATLKVEDGDIIHAGNVLAEISAEQHAAIARIDGIAKFENIRVKNRQVISDNGMIFLFPADVDPVKDRKEYPLPRGVKEARDLTVKTGGMILNVKNGDPVNPGERLLSVVSEMDGVLTISGNGTVLTVSRDLVEEFEFKGELEARIDQKNKELSLIAPMAGVVRTISEKSAANKTLDRKRVIIKNEIEYPVPRGVILRPKENCKVPNGQEVAEGGDLTTKLVVQAEVDGVVEIVHAKSERRVHLISEDISHLKGATLARALINKDTEEELAKPGIKIDDDLLAIIDEHRAEIREVYVVAGDTEAVNIRSAEGHVHQYPVPPGGQIVVEDGQLVKAGDKLITDIDPIKSEIAGKVNYIYGYNKVICEEIIEKILVYSGVEFSYPASLNLKFAKTVVKGGELTAAPIPFEEIEQLDPEEPNGGSGIRLRQRVMREKKYKITREMASALSVLVKDGQTIKEGQVLAAMTATNRGVVLLERQVSKEGKAKSTINRIIIQPGEAYQILDGAELRIEDGQEVKKGEILAKWGLVGRKTTDIIQGLPRVAELFEVRRPKKEAVISEESGMVKITGTSISVIDVNTNVEKPIRIQYAAPGLVVHDGEFIEAGDPITDGKVFPKKLVKVVGLPNARRYLIDEIQRVYRDQGVSINDKHLEIIVRQMLRKVTITDPGDSEFLPNETVHVKYFEDKVHRLLAMKKRPPTGTPMIQGITKASLTTDSFISAASFQETTRVLTKAAIKSKIDYLRGLKENLIIGKLIPAGTGLSVKRKVVFKNLPAEVEKPEAVNEELFMSDTDDAELNKLEDSLFLKGGEEPEEGR</sequence>
<feature type="binding site" evidence="7">
    <location>
        <position position="455"/>
    </location>
    <ligand>
        <name>Mg(2+)</name>
        <dbReference type="ChEBI" id="CHEBI:18420"/>
    </ligand>
</feature>
<dbReference type="InterPro" id="IPR012754">
    <property type="entry name" value="DNA-dir_RpoC_beta_prime_bact"/>
</dbReference>
<evidence type="ECO:0000259" key="9">
    <source>
        <dbReference type="SMART" id="SM00663"/>
    </source>
</evidence>
<dbReference type="Gene3D" id="2.40.40.20">
    <property type="match status" value="1"/>
</dbReference>
<evidence type="ECO:0000256" key="1">
    <source>
        <dbReference type="ARBA" id="ARBA00022478"/>
    </source>
</evidence>
<dbReference type="Pfam" id="PF04998">
    <property type="entry name" value="RNA_pol_Rpb1_5"/>
    <property type="match status" value="2"/>
</dbReference>
<evidence type="ECO:0000313" key="11">
    <source>
        <dbReference type="Proteomes" id="UP000252355"/>
    </source>
</evidence>
<evidence type="ECO:0000256" key="3">
    <source>
        <dbReference type="ARBA" id="ARBA00022695"/>
    </source>
</evidence>
<evidence type="ECO:0000256" key="2">
    <source>
        <dbReference type="ARBA" id="ARBA00022679"/>
    </source>
</evidence>
<keyword evidence="7" id="KW-0862">Zinc</keyword>
<accession>A0A367ZK12</accession>
<evidence type="ECO:0000256" key="7">
    <source>
        <dbReference type="HAMAP-Rule" id="MF_01322"/>
    </source>
</evidence>
<dbReference type="Proteomes" id="UP000252355">
    <property type="component" value="Unassembled WGS sequence"/>
</dbReference>
<feature type="binding site" evidence="7">
    <location>
        <position position="60"/>
    </location>
    <ligand>
        <name>Zn(2+)</name>
        <dbReference type="ChEBI" id="CHEBI:29105"/>
        <label>1</label>
    </ligand>
</feature>
<dbReference type="Pfam" id="PF04983">
    <property type="entry name" value="RNA_pol_Rpb1_3"/>
    <property type="match status" value="1"/>
</dbReference>
<dbReference type="Gene3D" id="1.10.132.30">
    <property type="match status" value="1"/>
</dbReference>
<protein>
    <recommendedName>
        <fullName evidence="7">DNA-directed RNA polymerase subunit beta'</fullName>
        <shortName evidence="7">RNAP subunit beta'</shortName>
        <ecNumber evidence="7">2.7.7.6</ecNumber>
    </recommendedName>
    <alternativeName>
        <fullName evidence="7">RNA polymerase subunit beta'</fullName>
    </alternativeName>
    <alternativeName>
        <fullName evidence="7">Transcriptase subunit beta'</fullName>
    </alternativeName>
</protein>
<keyword evidence="4 7" id="KW-0479">Metal-binding</keyword>
<dbReference type="InterPro" id="IPR007083">
    <property type="entry name" value="RNA_pol_Rpb1_4"/>
</dbReference>
<organism evidence="10 11">
    <name type="scientific">Candidatus Ozemobacter sibiricus</name>
    <dbReference type="NCBI Taxonomy" id="2268124"/>
    <lineage>
        <taxon>Bacteria</taxon>
        <taxon>Candidatus Ozemobacteria</taxon>
        <taxon>Candidatus Ozemobacterales</taxon>
        <taxon>Candidatus Ozemobacteraceae</taxon>
        <taxon>Candidatus Ozemobacter</taxon>
    </lineage>
</organism>
<comment type="subunit">
    <text evidence="7">The RNAP catalytic core consists of 2 alpha, 1 beta, 1 beta' and 1 omega subunit. When a sigma factor is associated with the core the holoenzyme is formed, which can initiate transcription.</text>
</comment>
<evidence type="ECO:0000313" key="10">
    <source>
        <dbReference type="EMBL" id="RCK78473.1"/>
    </source>
</evidence>
<dbReference type="GO" id="GO:0003677">
    <property type="term" value="F:DNA binding"/>
    <property type="evidence" value="ECO:0007669"/>
    <property type="project" value="UniProtKB-UniRule"/>
</dbReference>
<comment type="cofactor">
    <cofactor evidence="7">
        <name>Mg(2+)</name>
        <dbReference type="ChEBI" id="CHEBI:18420"/>
    </cofactor>
    <text evidence="7">Binds 1 Mg(2+) ion per subunit.</text>
</comment>
<comment type="catalytic activity">
    <reaction evidence="6 7 8">
        <text>RNA(n) + a ribonucleoside 5'-triphosphate = RNA(n+1) + diphosphate</text>
        <dbReference type="Rhea" id="RHEA:21248"/>
        <dbReference type="Rhea" id="RHEA-COMP:14527"/>
        <dbReference type="Rhea" id="RHEA-COMP:17342"/>
        <dbReference type="ChEBI" id="CHEBI:33019"/>
        <dbReference type="ChEBI" id="CHEBI:61557"/>
        <dbReference type="ChEBI" id="CHEBI:140395"/>
        <dbReference type="EC" id="2.7.7.6"/>
    </reaction>
</comment>
<keyword evidence="2 7" id="KW-0808">Transferase</keyword>
<dbReference type="Gene3D" id="4.10.860.120">
    <property type="entry name" value="RNA polymerase II, clamp domain"/>
    <property type="match status" value="1"/>
</dbReference>
<dbReference type="Gene3D" id="1.10.1790.20">
    <property type="match status" value="1"/>
</dbReference>
<dbReference type="InterPro" id="IPR007080">
    <property type="entry name" value="RNA_pol_Rpb1_1"/>
</dbReference>
<dbReference type="InterPro" id="IPR007066">
    <property type="entry name" value="RNA_pol_Rpb1_3"/>
</dbReference>
<dbReference type="PANTHER" id="PTHR19376:SF54">
    <property type="entry name" value="DNA-DIRECTED RNA POLYMERASE SUBUNIT BETA"/>
    <property type="match status" value="1"/>
</dbReference>
<dbReference type="GO" id="GO:0003899">
    <property type="term" value="F:DNA-directed RNA polymerase activity"/>
    <property type="evidence" value="ECO:0007669"/>
    <property type="project" value="UniProtKB-UniRule"/>
</dbReference>
<dbReference type="InterPro" id="IPR044893">
    <property type="entry name" value="RNA_pol_Rpb1_clamp_domain"/>
</dbReference>
<gene>
    <name evidence="7" type="primary">rpoC</name>
    <name evidence="10" type="ORF">OZSIB_1393</name>
</gene>
<dbReference type="PANTHER" id="PTHR19376">
    <property type="entry name" value="DNA-DIRECTED RNA POLYMERASE"/>
    <property type="match status" value="1"/>
</dbReference>
<comment type="caution">
    <text evidence="10">The sequence shown here is derived from an EMBL/GenBank/DDBJ whole genome shotgun (WGS) entry which is preliminary data.</text>
</comment>
<feature type="binding site" evidence="7">
    <location>
        <position position="78"/>
    </location>
    <ligand>
        <name>Zn(2+)</name>
        <dbReference type="ChEBI" id="CHEBI:29105"/>
        <label>1</label>
    </ligand>
</feature>
<proteinExistence type="inferred from homology"/>
<dbReference type="EMBL" id="QOQW01000022">
    <property type="protein sequence ID" value="RCK78473.1"/>
    <property type="molecule type" value="Genomic_DNA"/>
</dbReference>
<dbReference type="InterPro" id="IPR000722">
    <property type="entry name" value="RNA_pol_asu"/>
</dbReference>
<dbReference type="HAMAP" id="MF_01322">
    <property type="entry name" value="RNApol_bact_RpoC"/>
    <property type="match status" value="1"/>
</dbReference>
<keyword evidence="1 7" id="KW-0240">DNA-directed RNA polymerase</keyword>
<dbReference type="SUPFAM" id="SSF64484">
    <property type="entry name" value="beta and beta-prime subunits of DNA dependent RNA-polymerase"/>
    <property type="match status" value="1"/>
</dbReference>
<comment type="function">
    <text evidence="7 8">DNA-dependent RNA polymerase catalyzes the transcription of DNA into RNA using the four ribonucleoside triphosphates as substrates.</text>
</comment>
<name>A0A367ZK12_9BACT</name>
<dbReference type="InterPro" id="IPR007081">
    <property type="entry name" value="RNA_pol_Rpb1_5"/>
</dbReference>
<dbReference type="InterPro" id="IPR011054">
    <property type="entry name" value="Rudment_hybrid_motif"/>
</dbReference>
<comment type="similarity">
    <text evidence="7 8">Belongs to the RNA polymerase beta' chain family.</text>
</comment>
<feature type="binding site" evidence="7">
    <location>
        <position position="1028"/>
    </location>
    <ligand>
        <name>Zn(2+)</name>
        <dbReference type="ChEBI" id="CHEBI:29105"/>
        <label>2</label>
    </ligand>
</feature>
<dbReference type="CDD" id="cd02655">
    <property type="entry name" value="RNAP_beta'_C"/>
    <property type="match status" value="1"/>
</dbReference>